<dbReference type="Pfam" id="PF17647">
    <property type="entry name" value="DUF5518"/>
    <property type="match status" value="1"/>
</dbReference>
<protein>
    <submittedName>
        <fullName evidence="3">DUF5518 domain-containing protein</fullName>
    </submittedName>
</protein>
<evidence type="ECO:0000256" key="2">
    <source>
        <dbReference type="SAM" id="Phobius"/>
    </source>
</evidence>
<feature type="compositionally biased region" description="Basic and acidic residues" evidence="1">
    <location>
        <begin position="132"/>
        <end position="174"/>
    </location>
</feature>
<keyword evidence="2" id="KW-1133">Transmembrane helix</keyword>
<evidence type="ECO:0000313" key="3">
    <source>
        <dbReference type="EMBL" id="MFC4989588.1"/>
    </source>
</evidence>
<evidence type="ECO:0000256" key="1">
    <source>
        <dbReference type="SAM" id="MobiDB-lite"/>
    </source>
</evidence>
<proteinExistence type="predicted"/>
<keyword evidence="4" id="KW-1185">Reference proteome</keyword>
<dbReference type="InterPro" id="IPR040493">
    <property type="entry name" value="DUF5518"/>
</dbReference>
<keyword evidence="2" id="KW-0472">Membrane</keyword>
<comment type="caution">
    <text evidence="3">The sequence shown here is derived from an EMBL/GenBank/DDBJ whole genome shotgun (WGS) entry which is preliminary data.</text>
</comment>
<dbReference type="AlphaFoldDB" id="A0ABD5QIK1"/>
<name>A0ABD5QIK1_9EURY</name>
<feature type="transmembrane region" description="Helical" evidence="2">
    <location>
        <begin position="70"/>
        <end position="91"/>
    </location>
</feature>
<accession>A0ABD5QIK1</accession>
<organism evidence="3 4">
    <name type="scientific">Saliphagus infecundisoli</name>
    <dbReference type="NCBI Taxonomy" id="1849069"/>
    <lineage>
        <taxon>Archaea</taxon>
        <taxon>Methanobacteriati</taxon>
        <taxon>Methanobacteriota</taxon>
        <taxon>Stenosarchaea group</taxon>
        <taxon>Halobacteria</taxon>
        <taxon>Halobacteriales</taxon>
        <taxon>Natrialbaceae</taxon>
        <taxon>Saliphagus</taxon>
    </lineage>
</organism>
<feature type="transmembrane region" description="Helical" evidence="2">
    <location>
        <begin position="43"/>
        <end position="63"/>
    </location>
</feature>
<dbReference type="EMBL" id="JBHSJG010000049">
    <property type="protein sequence ID" value="MFC4989588.1"/>
    <property type="molecule type" value="Genomic_DNA"/>
</dbReference>
<dbReference type="Proteomes" id="UP001595925">
    <property type="component" value="Unassembled WGS sequence"/>
</dbReference>
<keyword evidence="2" id="KW-0812">Transmembrane</keyword>
<gene>
    <name evidence="3" type="ORF">ACFPFO_17850</name>
</gene>
<feature type="transmembrane region" description="Helical" evidence="2">
    <location>
        <begin position="97"/>
        <end position="115"/>
    </location>
</feature>
<reference evidence="3 4" key="1">
    <citation type="journal article" date="2019" name="Int. J. Syst. Evol. Microbiol.">
        <title>The Global Catalogue of Microorganisms (GCM) 10K type strain sequencing project: providing services to taxonomists for standard genome sequencing and annotation.</title>
        <authorList>
            <consortium name="The Broad Institute Genomics Platform"/>
            <consortium name="The Broad Institute Genome Sequencing Center for Infectious Disease"/>
            <person name="Wu L."/>
            <person name="Ma J."/>
        </authorList>
    </citation>
    <scope>NUCLEOTIDE SEQUENCE [LARGE SCALE GENOMIC DNA]</scope>
    <source>
        <strain evidence="3 4">CGMCC 1.15824</strain>
    </source>
</reference>
<sequence>MGTIVNAVVGAVAAVVLAFLPFSTVLGGAVSGFLEGEDGRAGTLVGALAGLITLLPFAGLGLLGLAVLSAWLGVLGVPAGGIVAMIVVVGLVTAAAVVYTVGFSAAGGYLGAVLAREFPEHRASARDTLGMGRDRPTDRERYTSLDEEPHAGAGRDDADLDPIDRALEDDRERTGSSSTGDGTDPDRFDR</sequence>
<dbReference type="RefSeq" id="WP_224827795.1">
    <property type="nucleotide sequence ID" value="NZ_JAIVEF010000002.1"/>
</dbReference>
<feature type="region of interest" description="Disordered" evidence="1">
    <location>
        <begin position="125"/>
        <end position="190"/>
    </location>
</feature>
<evidence type="ECO:0000313" key="4">
    <source>
        <dbReference type="Proteomes" id="UP001595925"/>
    </source>
</evidence>